<dbReference type="GO" id="GO:0008270">
    <property type="term" value="F:zinc ion binding"/>
    <property type="evidence" value="ECO:0007669"/>
    <property type="project" value="UniProtKB-KW"/>
</dbReference>
<dbReference type="Pfam" id="PF26130">
    <property type="entry name" value="PB1-like"/>
    <property type="match status" value="1"/>
</dbReference>
<dbReference type="InterPro" id="IPR018289">
    <property type="entry name" value="MULE_transposase_dom"/>
</dbReference>
<dbReference type="EMBL" id="KJ865693">
    <property type="protein sequence ID" value="AJD09474.1"/>
    <property type="molecule type" value="mRNA"/>
</dbReference>
<dbReference type="InterPro" id="IPR007527">
    <property type="entry name" value="Znf_SWIM"/>
</dbReference>
<evidence type="ECO:0000256" key="4">
    <source>
        <dbReference type="PROSITE-ProRule" id="PRU00325"/>
    </source>
</evidence>
<evidence type="ECO:0000256" key="2">
    <source>
        <dbReference type="ARBA" id="ARBA00022771"/>
    </source>
</evidence>
<feature type="compositionally biased region" description="Acidic residues" evidence="5">
    <location>
        <begin position="122"/>
        <end position="134"/>
    </location>
</feature>
<evidence type="ECO:0000313" key="7">
    <source>
        <dbReference type="EMBL" id="AJD09474.1"/>
    </source>
</evidence>
<name>A0A0B4ULM0_ORYSJ</name>
<feature type="compositionally biased region" description="Acidic residues" evidence="5">
    <location>
        <begin position="202"/>
        <end position="226"/>
    </location>
</feature>
<evidence type="ECO:0000259" key="6">
    <source>
        <dbReference type="PROSITE" id="PS50966"/>
    </source>
</evidence>
<keyword evidence="1" id="KW-0479">Metal-binding</keyword>
<dbReference type="Pfam" id="PF04434">
    <property type="entry name" value="SWIM"/>
    <property type="match status" value="1"/>
</dbReference>
<dbReference type="Pfam" id="PF03108">
    <property type="entry name" value="DBD_Tnp_Mut"/>
    <property type="match status" value="1"/>
</dbReference>
<dbReference type="SMART" id="SM00575">
    <property type="entry name" value="ZnF_PMZ"/>
    <property type="match status" value="1"/>
</dbReference>
<reference evidence="7" key="1">
    <citation type="journal article" date="2015" name="Plant Cell">
        <title>Transposition of a rice Mutator-like element in the yeast Saccharomyces cerevisiae.</title>
        <authorList>
            <person name="Zhao D."/>
            <person name="Ferguson A."/>
            <person name="Jiang N."/>
        </authorList>
    </citation>
    <scope>NUCLEOTIDE SEQUENCE</scope>
</reference>
<dbReference type="InterPro" id="IPR004332">
    <property type="entry name" value="Transposase_MuDR"/>
</dbReference>
<dbReference type="AlphaFoldDB" id="A0A0B4ULM0"/>
<dbReference type="PANTHER" id="PTHR31973:SF187">
    <property type="entry name" value="MUTATOR TRANSPOSASE MUDRA PROTEIN"/>
    <property type="match status" value="1"/>
</dbReference>
<feature type="region of interest" description="Disordered" evidence="5">
    <location>
        <begin position="189"/>
        <end position="234"/>
    </location>
</feature>
<gene>
    <name evidence="7" type="ORF">Os3378</name>
</gene>
<protein>
    <submittedName>
        <fullName evidence="7">Transposase</fullName>
    </submittedName>
</protein>
<dbReference type="InterPro" id="IPR058594">
    <property type="entry name" value="PB1-like_dom_pln"/>
</dbReference>
<evidence type="ECO:0000256" key="3">
    <source>
        <dbReference type="ARBA" id="ARBA00022833"/>
    </source>
</evidence>
<dbReference type="Pfam" id="PF10551">
    <property type="entry name" value="MULE"/>
    <property type="match status" value="1"/>
</dbReference>
<accession>A0A0B4ULM0</accession>
<feature type="region of interest" description="Disordered" evidence="5">
    <location>
        <begin position="836"/>
        <end position="886"/>
    </location>
</feature>
<feature type="region of interest" description="Disordered" evidence="5">
    <location>
        <begin position="114"/>
        <end position="174"/>
    </location>
</feature>
<dbReference type="KEGG" id="osa:107276170"/>
<sequence length="886" mass="101343">MDNLDVLCIRFHFGGEFDYDGYSVVYNGGQTEMSYIERDKVALPEIRGYLGDHVSLSEEDEVIFHWLFPGAELNNGLKALSDDKECLYMAQCIIMGDVAEIYAEILKHNEDDNVVLSNGVSDDSDVEDDIEEEYDSHSDAEDSSETDGIAEDDEERSEDDEEAQENREHANKVKKNPCATITVTSDNVVLVSDSPNKQDDKGLDDDTDTPFLDSSEEASYDDAEDGEAIRRKSRFPKYDSKAHTPKFEIGMTFAGRAKFKEAVIKYGLVTNRHIRFPKDEAKKIRARCSWKDCPWFIFASNGTNCDWFQVKTFNDVHNCPKRRDNRLVTSRRIADKYEHIIKSNPSWKLQSLKKTVRLDMFADVSISKVKRAKGIVMRRIYDACRGEYSKVFEYQAEILRSNPGSTVAICLDHEYNWPVFQRMYVCFDACKKGFLAGCRKVIGLDGCFFKGACNGELLCALGRDPNNQMYPIAWAVVEKETKDTWSWFIGLLQKDLNIDPHGAGWVIISDQQKGLVSAVEEFLPQIEHRMCTRHIYANWRKKYRDQAFQKPFWKCAKASCRPFFNFCRAKLAQLTPAGAKDMMSTEPMHWSRAWFRIGSNCDSVDNNMCESFNNWIIDIRAHPIISMFEGIRTKVYVRIQQNRSKAKGWLGRICPNILKKLNKYIDLSGNCEAIWNGKDGFEVTDKDKRYTVDLEKRTCSCRYWQLAGIPCAHAITALFVSSKQPEDYIADCYSVEVYNKIYDHCMMPMEGMMQWPITGHPKPGPPGYVKMPGRPRKERRRDPLEAKKGKKLSKTGTKGRCSQCKQTTHNIRTCPMKGNSGKKISVQERAREVQECSRPQKRFRPSVAAGTSQQKVHIDLPSQSSSLSITKKGQTMKVARTNTTKK</sequence>
<feature type="compositionally biased region" description="Acidic residues" evidence="5">
    <location>
        <begin position="141"/>
        <end position="163"/>
    </location>
</feature>
<keyword evidence="2 4" id="KW-0863">Zinc-finger</keyword>
<dbReference type="InterPro" id="IPR006564">
    <property type="entry name" value="Znf_PMZ"/>
</dbReference>
<dbReference type="PANTHER" id="PTHR31973">
    <property type="entry name" value="POLYPROTEIN, PUTATIVE-RELATED"/>
    <property type="match status" value="1"/>
</dbReference>
<evidence type="ECO:0000256" key="5">
    <source>
        <dbReference type="SAM" id="MobiDB-lite"/>
    </source>
</evidence>
<dbReference type="PROSITE" id="PS50966">
    <property type="entry name" value="ZF_SWIM"/>
    <property type="match status" value="1"/>
</dbReference>
<dbReference type="OrthoDB" id="686795at2759"/>
<feature type="domain" description="SWIM-type" evidence="6">
    <location>
        <begin position="690"/>
        <end position="722"/>
    </location>
</feature>
<keyword evidence="3" id="KW-0862">Zinc</keyword>
<feature type="compositionally biased region" description="Polar residues" evidence="5">
    <location>
        <begin position="849"/>
        <end position="873"/>
    </location>
</feature>
<proteinExistence type="evidence at transcript level"/>
<evidence type="ECO:0000256" key="1">
    <source>
        <dbReference type="ARBA" id="ARBA00022723"/>
    </source>
</evidence>
<organism evidence="7">
    <name type="scientific">Oryza sativa subsp. japonica</name>
    <name type="common">Rice</name>
    <dbReference type="NCBI Taxonomy" id="39947"/>
    <lineage>
        <taxon>Eukaryota</taxon>
        <taxon>Viridiplantae</taxon>
        <taxon>Streptophyta</taxon>
        <taxon>Embryophyta</taxon>
        <taxon>Tracheophyta</taxon>
        <taxon>Spermatophyta</taxon>
        <taxon>Magnoliopsida</taxon>
        <taxon>Liliopsida</taxon>
        <taxon>Poales</taxon>
        <taxon>Poaceae</taxon>
        <taxon>BOP clade</taxon>
        <taxon>Oryzoideae</taxon>
        <taxon>Oryzeae</taxon>
        <taxon>Oryzinae</taxon>
        <taxon>Oryza</taxon>
        <taxon>Oryza sativa</taxon>
    </lineage>
</organism>
<feature type="region of interest" description="Disordered" evidence="5">
    <location>
        <begin position="763"/>
        <end position="804"/>
    </location>
</feature>